<evidence type="ECO:0000313" key="3">
    <source>
        <dbReference type="Proteomes" id="UP001596411"/>
    </source>
</evidence>
<keyword evidence="1" id="KW-0175">Coiled coil</keyword>
<evidence type="ECO:0000313" key="2">
    <source>
        <dbReference type="EMBL" id="MFC7090558.1"/>
    </source>
</evidence>
<organism evidence="2 3">
    <name type="scientific">Halomonas salifodinae</name>
    <dbReference type="NCBI Taxonomy" id="438745"/>
    <lineage>
        <taxon>Bacteria</taxon>
        <taxon>Pseudomonadati</taxon>
        <taxon>Pseudomonadota</taxon>
        <taxon>Gammaproteobacteria</taxon>
        <taxon>Oceanospirillales</taxon>
        <taxon>Halomonadaceae</taxon>
        <taxon>Halomonas</taxon>
    </lineage>
</organism>
<dbReference type="EMBL" id="JBHSZP010000028">
    <property type="protein sequence ID" value="MFC7090558.1"/>
    <property type="molecule type" value="Genomic_DNA"/>
</dbReference>
<dbReference type="Proteomes" id="UP001596411">
    <property type="component" value="Unassembled WGS sequence"/>
</dbReference>
<keyword evidence="3" id="KW-1185">Reference proteome</keyword>
<accession>A0ABW2F0N5</accession>
<reference evidence="3" key="1">
    <citation type="journal article" date="2019" name="Int. J. Syst. Evol. Microbiol.">
        <title>The Global Catalogue of Microorganisms (GCM) 10K type strain sequencing project: providing services to taxonomists for standard genome sequencing and annotation.</title>
        <authorList>
            <consortium name="The Broad Institute Genomics Platform"/>
            <consortium name="The Broad Institute Genome Sequencing Center for Infectious Disease"/>
            <person name="Wu L."/>
            <person name="Ma J."/>
        </authorList>
    </citation>
    <scope>NUCLEOTIDE SEQUENCE [LARGE SCALE GENOMIC DNA]</scope>
    <source>
        <strain evidence="3">CGMCC 1.13666</strain>
    </source>
</reference>
<gene>
    <name evidence="2" type="ORF">ACFQH5_13455</name>
</gene>
<dbReference type="RefSeq" id="WP_379729990.1">
    <property type="nucleotide sequence ID" value="NZ_JBHSZP010000028.1"/>
</dbReference>
<sequence>MTDDAYERLAQRNAELEAEKTVLAEELEHTQGERDGAIKRAQVAEDERDALAAHVERLHSFIEHAPAGTGVCMCGSPMAEHPHDNHSPCDEWDHYGAILLSDSPTTSLARRDALKRAEALEWAVRHIKDGMAREFLASNLADIECEADMSRRRAEESPHG</sequence>
<comment type="caution">
    <text evidence="2">The sequence shown here is derived from an EMBL/GenBank/DDBJ whole genome shotgun (WGS) entry which is preliminary data.</text>
</comment>
<evidence type="ECO:0000256" key="1">
    <source>
        <dbReference type="SAM" id="Coils"/>
    </source>
</evidence>
<proteinExistence type="predicted"/>
<protein>
    <submittedName>
        <fullName evidence="2">Uncharacterized protein</fullName>
    </submittedName>
</protein>
<name>A0ABW2F0N5_9GAMM</name>
<feature type="coiled-coil region" evidence="1">
    <location>
        <begin position="6"/>
        <end position="33"/>
    </location>
</feature>